<name>W7THH5_9STRA</name>
<dbReference type="AlphaFoldDB" id="W7THH5"/>
<keyword evidence="1" id="KW-0812">Transmembrane</keyword>
<feature type="transmembrane region" description="Helical" evidence="1">
    <location>
        <begin position="192"/>
        <end position="213"/>
    </location>
</feature>
<reference evidence="2 3" key="1">
    <citation type="journal article" date="2014" name="Mol. Plant">
        <title>Chromosome Scale Genome Assembly and Transcriptome Profiling of Nannochloropsis gaditana in Nitrogen Depletion.</title>
        <authorList>
            <person name="Corteggiani Carpinelli E."/>
            <person name="Telatin A."/>
            <person name="Vitulo N."/>
            <person name="Forcato C."/>
            <person name="D'Angelo M."/>
            <person name="Schiavon R."/>
            <person name="Vezzi A."/>
            <person name="Giacometti G.M."/>
            <person name="Morosinotto T."/>
            <person name="Valle G."/>
        </authorList>
    </citation>
    <scope>NUCLEOTIDE SEQUENCE [LARGE SCALE GENOMIC DNA]</scope>
    <source>
        <strain evidence="2 3">B-31</strain>
    </source>
</reference>
<dbReference type="Proteomes" id="UP000019335">
    <property type="component" value="Chromosome 11"/>
</dbReference>
<gene>
    <name evidence="2" type="ORF">Naga_100032g8</name>
</gene>
<protein>
    <submittedName>
        <fullName evidence="2">Uncharacterized protein</fullName>
    </submittedName>
</protein>
<organism evidence="2 3">
    <name type="scientific">Nannochloropsis gaditana</name>
    <dbReference type="NCBI Taxonomy" id="72520"/>
    <lineage>
        <taxon>Eukaryota</taxon>
        <taxon>Sar</taxon>
        <taxon>Stramenopiles</taxon>
        <taxon>Ochrophyta</taxon>
        <taxon>Eustigmatophyceae</taxon>
        <taxon>Eustigmatales</taxon>
        <taxon>Monodopsidaceae</taxon>
        <taxon>Nannochloropsis</taxon>
    </lineage>
</organism>
<evidence type="ECO:0000313" key="2">
    <source>
        <dbReference type="EMBL" id="EWM25532.1"/>
    </source>
</evidence>
<proteinExistence type="predicted"/>
<evidence type="ECO:0000313" key="3">
    <source>
        <dbReference type="Proteomes" id="UP000019335"/>
    </source>
</evidence>
<dbReference type="EMBL" id="AZIL01000931">
    <property type="protein sequence ID" value="EWM25532.1"/>
    <property type="molecule type" value="Genomic_DNA"/>
</dbReference>
<comment type="caution">
    <text evidence="2">The sequence shown here is derived from an EMBL/GenBank/DDBJ whole genome shotgun (WGS) entry which is preliminary data.</text>
</comment>
<accession>W7THH5</accession>
<sequence>MTAVHRGVAKLSKTCFSFSRTRGHPTLSKAALSASKEVVQWGRLGRSCFPMSAGTLGLWPGGETVLRLPSYPSNQPTCTPCPIPSVSLRNWGTLARVARNLGGCGGRILSLRRHTPMSFPPSSSAFAPLPSVPATLPSPPFPMLPSCRSVMTQASLRDTNARIEPKVPSQSSIQFVPRRNFWSPRFLRQLGLPWFAQVFYGTLFVIGVGALAVTLFATSTVFAVLFLVAFLGYKLFNRQPNLMRQVMRRQRPAGSPPSLFGPLLDMMTDGMLFDGLKSARGAIERDVLGIINSHPQLRRYGTDFRSTGLHKMSMQVVNEGEKHVVMQLLVASSKPREMFVQVVASRHEEEEDGTGDGEERWDYEDVSVQTPDGKVIDLTKELFKGKGGRRIIIDVPPRRVKKDED</sequence>
<keyword evidence="3" id="KW-1185">Reference proteome</keyword>
<evidence type="ECO:0000256" key="1">
    <source>
        <dbReference type="SAM" id="Phobius"/>
    </source>
</evidence>
<feature type="transmembrane region" description="Helical" evidence="1">
    <location>
        <begin position="219"/>
        <end position="236"/>
    </location>
</feature>
<keyword evidence="1" id="KW-1133">Transmembrane helix</keyword>
<keyword evidence="1" id="KW-0472">Membrane</keyword>